<dbReference type="InterPro" id="IPR010870">
    <property type="entry name" value="Porin_O/P"/>
</dbReference>
<dbReference type="OrthoDB" id="5442696at2"/>
<proteinExistence type="predicted"/>
<keyword evidence="1" id="KW-0732">Signal</keyword>
<gene>
    <name evidence="2" type="ORF">ED312_17810</name>
</gene>
<feature type="signal peptide" evidence="1">
    <location>
        <begin position="1"/>
        <end position="19"/>
    </location>
</feature>
<keyword evidence="3" id="KW-1185">Reference proteome</keyword>
<dbReference type="Proteomes" id="UP000267469">
    <property type="component" value="Unassembled WGS sequence"/>
</dbReference>
<reference evidence="2 3" key="1">
    <citation type="submission" date="2018-10" db="EMBL/GenBank/DDBJ databases">
        <title>Sinomicrobium pectinilyticum sp. nov., a pectinase-producing bacterium isolated from alkaline and saline soil, and emended description of the genus Sinomicrobium.</title>
        <authorList>
            <person name="Cheng B."/>
            <person name="Li C."/>
            <person name="Lai Q."/>
            <person name="Du M."/>
            <person name="Shao Z."/>
            <person name="Xu P."/>
            <person name="Yang C."/>
        </authorList>
    </citation>
    <scope>NUCLEOTIDE SEQUENCE [LARGE SCALE GENOMIC DNA]</scope>
    <source>
        <strain evidence="2 3">5DNS001</strain>
    </source>
</reference>
<dbReference type="Gene3D" id="2.40.160.10">
    <property type="entry name" value="Porin"/>
    <property type="match status" value="1"/>
</dbReference>
<organism evidence="2 3">
    <name type="scientific">Sinomicrobium pectinilyticum</name>
    <dbReference type="NCBI Taxonomy" id="1084421"/>
    <lineage>
        <taxon>Bacteria</taxon>
        <taxon>Pseudomonadati</taxon>
        <taxon>Bacteroidota</taxon>
        <taxon>Flavobacteriia</taxon>
        <taxon>Flavobacteriales</taxon>
        <taxon>Flavobacteriaceae</taxon>
        <taxon>Sinomicrobium</taxon>
    </lineage>
</organism>
<feature type="chain" id="PRO_5018215121" description="Porin" evidence="1">
    <location>
        <begin position="20"/>
        <end position="407"/>
    </location>
</feature>
<dbReference type="EMBL" id="RJTM01000119">
    <property type="protein sequence ID" value="RNL81969.1"/>
    <property type="molecule type" value="Genomic_DNA"/>
</dbReference>
<dbReference type="AlphaFoldDB" id="A0A3N0E2D2"/>
<evidence type="ECO:0000313" key="3">
    <source>
        <dbReference type="Proteomes" id="UP000267469"/>
    </source>
</evidence>
<dbReference type="Pfam" id="PF07396">
    <property type="entry name" value="Porin_O_P"/>
    <property type="match status" value="1"/>
</dbReference>
<evidence type="ECO:0000256" key="1">
    <source>
        <dbReference type="SAM" id="SignalP"/>
    </source>
</evidence>
<dbReference type="RefSeq" id="WP_123217383.1">
    <property type="nucleotide sequence ID" value="NZ_RJTM01000119.1"/>
</dbReference>
<comment type="caution">
    <text evidence="2">The sequence shown here is derived from an EMBL/GenBank/DDBJ whole genome shotgun (WGS) entry which is preliminary data.</text>
</comment>
<evidence type="ECO:0008006" key="4">
    <source>
        <dbReference type="Google" id="ProtNLM"/>
    </source>
</evidence>
<sequence>MKKIFVYVALFLSVQFVLAQEEKINTNKADFELGKGLQFSFEDGDYQFKIGGFIQPSYTYSKTEDQKGNSRFRSKRSYFNISGKALKEKVSFFIQTDFSLDKPLLDAWVAYHPTSAISITVGQKRTFTNSREMTYNEDVLQFADRSMVSRMFSDTGREFGLYLEGNFEWKNAGFVPQLAVTSGDGRNSFGSDSRDADKGGLKYGGRLDIYPLGYFSEGNKGMTADLQHESSLKMVIGAAASYNDGASNAIGEGHGDFIIYNEDGEAQLPDYRKIYTDLLLKYQGFSLLGEYVNTSATGLDQTFINEAASLPLAPQQISSYLVIGDAWNTQLGYATLTGYSVDLRYTQLIPEFDDYSNSILQDTKAYTLGFSKYFKNNAFKLQTSFSRIDYEAGVNEFRGELLLQLVF</sequence>
<accession>A0A3N0E2D2</accession>
<evidence type="ECO:0000313" key="2">
    <source>
        <dbReference type="EMBL" id="RNL81969.1"/>
    </source>
</evidence>
<protein>
    <recommendedName>
        <fullName evidence="4">Porin</fullName>
    </recommendedName>
</protein>
<name>A0A3N0E2D2_SINP1</name>
<dbReference type="InterPro" id="IPR023614">
    <property type="entry name" value="Porin_dom_sf"/>
</dbReference>